<feature type="transmembrane region" description="Helical" evidence="1">
    <location>
        <begin position="163"/>
        <end position="183"/>
    </location>
</feature>
<dbReference type="InParanoid" id="A0A146GAB3"/>
<proteinExistence type="predicted"/>
<dbReference type="EMBL" id="BDCO01000002">
    <property type="protein sequence ID" value="GAT33568.1"/>
    <property type="molecule type" value="Genomic_DNA"/>
</dbReference>
<dbReference type="OrthoDB" id="199303at2"/>
<reference evidence="3" key="1">
    <citation type="journal article" date="2017" name="Genome Announc.">
        <title>Draft Genome Sequence of Terrimicrobium sacchariphilum NM-5T, a Facultative Anaerobic Soil Bacterium of the Class Spartobacteria.</title>
        <authorList>
            <person name="Qiu Y.L."/>
            <person name="Tourlousse D.M."/>
            <person name="Matsuura N."/>
            <person name="Ohashi A."/>
            <person name="Sekiguchi Y."/>
        </authorList>
    </citation>
    <scope>NUCLEOTIDE SEQUENCE [LARGE SCALE GENOMIC DNA]</scope>
    <source>
        <strain evidence="3">NM-5</strain>
    </source>
</reference>
<protein>
    <submittedName>
        <fullName evidence="2">Uncharacterized protein</fullName>
    </submittedName>
</protein>
<gene>
    <name evidence="2" type="ORF">TSACC_21985</name>
</gene>
<accession>A0A146GAB3</accession>
<evidence type="ECO:0000313" key="3">
    <source>
        <dbReference type="Proteomes" id="UP000076023"/>
    </source>
</evidence>
<dbReference type="RefSeq" id="WP_153811391.1">
    <property type="nucleotide sequence ID" value="NZ_BDCO01000002.1"/>
</dbReference>
<evidence type="ECO:0000313" key="2">
    <source>
        <dbReference type="EMBL" id="GAT33568.1"/>
    </source>
</evidence>
<dbReference type="AlphaFoldDB" id="A0A146GAB3"/>
<organism evidence="2 3">
    <name type="scientific">Terrimicrobium sacchariphilum</name>
    <dbReference type="NCBI Taxonomy" id="690879"/>
    <lineage>
        <taxon>Bacteria</taxon>
        <taxon>Pseudomonadati</taxon>
        <taxon>Verrucomicrobiota</taxon>
        <taxon>Terrimicrobiia</taxon>
        <taxon>Terrimicrobiales</taxon>
        <taxon>Terrimicrobiaceae</taxon>
        <taxon>Terrimicrobium</taxon>
    </lineage>
</organism>
<evidence type="ECO:0000256" key="1">
    <source>
        <dbReference type="SAM" id="Phobius"/>
    </source>
</evidence>
<keyword evidence="1" id="KW-1133">Transmembrane helix</keyword>
<dbReference type="Proteomes" id="UP000076023">
    <property type="component" value="Unassembled WGS sequence"/>
</dbReference>
<dbReference type="STRING" id="690879.TSACC_21985"/>
<keyword evidence="3" id="KW-1185">Reference proteome</keyword>
<sequence length="184" mass="20062">MMYPVDLHAVGLVLGLALILGHVLAFVKPTATASALKGFPRSRAAGTVLIAIAGIWGFILITTMDLGEFAHLRRVMAIAVVAGTVLSWRYMEEFLAVRALGMIALLASEPILEAAFLRPETSRLLVVVLAYVWIILGLFWVGMPWMLRDQITWLTSQKLRLKAATVGGIVYGVAVLFCAVALWK</sequence>
<feature type="transmembrane region" description="Helical" evidence="1">
    <location>
        <begin position="44"/>
        <end position="63"/>
    </location>
</feature>
<keyword evidence="1" id="KW-0472">Membrane</keyword>
<feature type="transmembrane region" description="Helical" evidence="1">
    <location>
        <begin position="124"/>
        <end position="143"/>
    </location>
</feature>
<comment type="caution">
    <text evidence="2">The sequence shown here is derived from an EMBL/GenBank/DDBJ whole genome shotgun (WGS) entry which is preliminary data.</text>
</comment>
<feature type="transmembrane region" description="Helical" evidence="1">
    <location>
        <begin position="97"/>
        <end position="117"/>
    </location>
</feature>
<name>A0A146GAB3_TERSA</name>
<keyword evidence="1" id="KW-0812">Transmembrane</keyword>